<organism evidence="1 2">
    <name type="scientific">Forsythia ovata</name>
    <dbReference type="NCBI Taxonomy" id="205694"/>
    <lineage>
        <taxon>Eukaryota</taxon>
        <taxon>Viridiplantae</taxon>
        <taxon>Streptophyta</taxon>
        <taxon>Embryophyta</taxon>
        <taxon>Tracheophyta</taxon>
        <taxon>Spermatophyta</taxon>
        <taxon>Magnoliopsida</taxon>
        <taxon>eudicotyledons</taxon>
        <taxon>Gunneridae</taxon>
        <taxon>Pentapetalae</taxon>
        <taxon>asterids</taxon>
        <taxon>lamiids</taxon>
        <taxon>Lamiales</taxon>
        <taxon>Oleaceae</taxon>
        <taxon>Forsythieae</taxon>
        <taxon>Forsythia</taxon>
    </lineage>
</organism>
<dbReference type="Proteomes" id="UP001604277">
    <property type="component" value="Unassembled WGS sequence"/>
</dbReference>
<accession>A0ABD1S541</accession>
<keyword evidence="2" id="KW-1185">Reference proteome</keyword>
<name>A0ABD1S541_9LAMI</name>
<reference evidence="2" key="1">
    <citation type="submission" date="2024-07" db="EMBL/GenBank/DDBJ databases">
        <title>Two chromosome-level genome assemblies of Korean endemic species Abeliophyllum distichum and Forsythia ovata (Oleaceae).</title>
        <authorList>
            <person name="Jang H."/>
        </authorList>
    </citation>
    <scope>NUCLEOTIDE SEQUENCE [LARGE SCALE GENOMIC DNA]</scope>
</reference>
<evidence type="ECO:0000313" key="2">
    <source>
        <dbReference type="Proteomes" id="UP001604277"/>
    </source>
</evidence>
<evidence type="ECO:0000313" key="1">
    <source>
        <dbReference type="EMBL" id="KAL2495835.1"/>
    </source>
</evidence>
<dbReference type="EMBL" id="JBFOLJ010000011">
    <property type="protein sequence ID" value="KAL2495835.1"/>
    <property type="molecule type" value="Genomic_DNA"/>
</dbReference>
<proteinExistence type="predicted"/>
<dbReference type="AlphaFoldDB" id="A0ABD1S541"/>
<sequence length="140" mass="15024">MESASSTAEVDCGLIVQNSNFNFSDGGGKCGGGAVVLRERVCMYASCEFIEDFRKVHPLLTIPTVNSLNAGSPSSSLNGVLSSLSSKDALSLLKSDADIVISNELLKAFPFEQNVRISPNLEPMFCVLGRMWFPSVDKIS</sequence>
<gene>
    <name evidence="1" type="ORF">Fot_39592</name>
</gene>
<comment type="caution">
    <text evidence="1">The sequence shown here is derived from an EMBL/GenBank/DDBJ whole genome shotgun (WGS) entry which is preliminary data.</text>
</comment>
<protein>
    <submittedName>
        <fullName evidence="1">Uncharacterized protein</fullName>
    </submittedName>
</protein>